<dbReference type="Gene3D" id="3.60.21.10">
    <property type="match status" value="1"/>
</dbReference>
<dbReference type="EMBL" id="FOJT01000003">
    <property type="protein sequence ID" value="SFB01174.1"/>
    <property type="molecule type" value="Genomic_DNA"/>
</dbReference>
<dbReference type="Proteomes" id="UP000199604">
    <property type="component" value="Unassembled WGS sequence"/>
</dbReference>
<evidence type="ECO:0000313" key="2">
    <source>
        <dbReference type="EMBL" id="SFB01174.1"/>
    </source>
</evidence>
<dbReference type="OrthoDB" id="9808081at2"/>
<dbReference type="InterPro" id="IPR029052">
    <property type="entry name" value="Metallo-depent_PP-like"/>
</dbReference>
<feature type="domain" description="Calcineurin-like phosphoesterase" evidence="1">
    <location>
        <begin position="1"/>
        <end position="146"/>
    </location>
</feature>
<gene>
    <name evidence="2" type="ORF">SAMN05660845_1299</name>
</gene>
<protein>
    <submittedName>
        <fullName evidence="2">Serine/threonine protein phosphatase 1</fullName>
    </submittedName>
</protein>
<dbReference type="GO" id="GO:0110154">
    <property type="term" value="P:RNA decapping"/>
    <property type="evidence" value="ECO:0007669"/>
    <property type="project" value="TreeGrafter"/>
</dbReference>
<dbReference type="STRING" id="498292.SAMN05660845_1299"/>
<evidence type="ECO:0000259" key="1">
    <source>
        <dbReference type="Pfam" id="PF00149"/>
    </source>
</evidence>
<proteinExistence type="predicted"/>
<dbReference type="Pfam" id="PF00149">
    <property type="entry name" value="Metallophos"/>
    <property type="match status" value="1"/>
</dbReference>
<dbReference type="PANTHER" id="PTHR42850">
    <property type="entry name" value="METALLOPHOSPHOESTERASE"/>
    <property type="match status" value="1"/>
</dbReference>
<dbReference type="GO" id="GO:0016791">
    <property type="term" value="F:phosphatase activity"/>
    <property type="evidence" value="ECO:0007669"/>
    <property type="project" value="TreeGrafter"/>
</dbReference>
<reference evidence="3" key="1">
    <citation type="submission" date="2016-10" db="EMBL/GenBank/DDBJ databases">
        <authorList>
            <person name="Varghese N."/>
            <person name="Submissions S."/>
        </authorList>
    </citation>
    <scope>NUCLEOTIDE SEQUENCE [LARGE SCALE GENOMIC DNA]</scope>
    <source>
        <strain evidence="3">DSM 21789</strain>
    </source>
</reference>
<accession>A0A1I0XJV1</accession>
<dbReference type="PANTHER" id="PTHR42850:SF4">
    <property type="entry name" value="ZINC-DEPENDENT ENDOPOLYPHOSPHATASE"/>
    <property type="match status" value="1"/>
</dbReference>
<evidence type="ECO:0000313" key="3">
    <source>
        <dbReference type="Proteomes" id="UP000199604"/>
    </source>
</evidence>
<sequence length="246" mass="28573">MRTLVIGDIHGGLRALQQILEKAKVTKKDLLIFLGDYVDGWSESPQVLDFLISLQKTHYCIFLRGNHDELLLDWLVNNNENINQEMWYKHGGEATVLAYQTVSKEAKENHIQFLKSLQNYYLDSDNKLFVHAGFTNMNGVHFEYFPKLLYWDRTLWETALALVESLETTHKYYPKRFTLYKEIYIGHTPVTRIGETIPINKANIWNIDTGAAFAGPLTILDADTKEFWQSENLPDLYPNENGRNKI</sequence>
<dbReference type="InterPro" id="IPR004843">
    <property type="entry name" value="Calcineurin-like_PHP"/>
</dbReference>
<dbReference type="GO" id="GO:0005737">
    <property type="term" value="C:cytoplasm"/>
    <property type="evidence" value="ECO:0007669"/>
    <property type="project" value="TreeGrafter"/>
</dbReference>
<dbReference type="AlphaFoldDB" id="A0A1I0XJV1"/>
<dbReference type="RefSeq" id="WP_091475218.1">
    <property type="nucleotide sequence ID" value="NZ_FOJT01000003.1"/>
</dbReference>
<dbReference type="SUPFAM" id="SSF56300">
    <property type="entry name" value="Metallo-dependent phosphatases"/>
    <property type="match status" value="1"/>
</dbReference>
<dbReference type="InterPro" id="IPR050126">
    <property type="entry name" value="Ap4A_hydrolase"/>
</dbReference>
<name>A0A1I0XJV1_9FLAO</name>
<keyword evidence="3" id="KW-1185">Reference proteome</keyword>
<dbReference type="GO" id="GO:0008803">
    <property type="term" value="F:bis(5'-nucleosyl)-tetraphosphatase (symmetrical) activity"/>
    <property type="evidence" value="ECO:0007669"/>
    <property type="project" value="TreeGrafter"/>
</dbReference>
<organism evidence="2 3">
    <name type="scientific">Flavobacterium swingsii</name>
    <dbReference type="NCBI Taxonomy" id="498292"/>
    <lineage>
        <taxon>Bacteria</taxon>
        <taxon>Pseudomonadati</taxon>
        <taxon>Bacteroidota</taxon>
        <taxon>Flavobacteriia</taxon>
        <taxon>Flavobacteriales</taxon>
        <taxon>Flavobacteriaceae</taxon>
        <taxon>Flavobacterium</taxon>
    </lineage>
</organism>